<comment type="similarity">
    <text evidence="4">Belongs to the cytochrome b5 family.</text>
</comment>
<dbReference type="PRINTS" id="PR00363">
    <property type="entry name" value="CYTOCHROMEB5"/>
</dbReference>
<dbReference type="SUPFAM" id="SSF55856">
    <property type="entry name" value="Cytochrome b5-like heme/steroid binding domain"/>
    <property type="match status" value="1"/>
</dbReference>
<name>A0A2P6V4Z7_9CHLO</name>
<dbReference type="Proteomes" id="UP000239649">
    <property type="component" value="Unassembled WGS sequence"/>
</dbReference>
<dbReference type="PANTHER" id="PTHR19359">
    <property type="entry name" value="CYTOCHROME B5"/>
    <property type="match status" value="1"/>
</dbReference>
<dbReference type="InterPro" id="IPR036400">
    <property type="entry name" value="Cyt_B5-like_heme/steroid_sf"/>
</dbReference>
<dbReference type="GO" id="GO:0020037">
    <property type="term" value="F:heme binding"/>
    <property type="evidence" value="ECO:0007669"/>
    <property type="project" value="TreeGrafter"/>
</dbReference>
<evidence type="ECO:0000259" key="5">
    <source>
        <dbReference type="PROSITE" id="PS50255"/>
    </source>
</evidence>
<dbReference type="InterPro" id="IPR001199">
    <property type="entry name" value="Cyt_B5-like_heme/steroid-bd"/>
</dbReference>
<organism evidence="6 7">
    <name type="scientific">Micractinium conductrix</name>
    <dbReference type="NCBI Taxonomy" id="554055"/>
    <lineage>
        <taxon>Eukaryota</taxon>
        <taxon>Viridiplantae</taxon>
        <taxon>Chlorophyta</taxon>
        <taxon>core chlorophytes</taxon>
        <taxon>Trebouxiophyceae</taxon>
        <taxon>Chlorellales</taxon>
        <taxon>Chlorellaceae</taxon>
        <taxon>Chlorella clade</taxon>
        <taxon>Micractinium</taxon>
    </lineage>
</organism>
<dbReference type="GO" id="GO:0016020">
    <property type="term" value="C:membrane"/>
    <property type="evidence" value="ECO:0007669"/>
    <property type="project" value="TreeGrafter"/>
</dbReference>
<gene>
    <name evidence="6" type="ORF">C2E20_7329</name>
</gene>
<dbReference type="PANTHER" id="PTHR19359:SF95">
    <property type="entry name" value="CYTOCHROME B5 TYPE B"/>
    <property type="match status" value="1"/>
</dbReference>
<dbReference type="EMBL" id="LHPF02000029">
    <property type="protein sequence ID" value="PSC69154.1"/>
    <property type="molecule type" value="Genomic_DNA"/>
</dbReference>
<dbReference type="GO" id="GO:0046872">
    <property type="term" value="F:metal ion binding"/>
    <property type="evidence" value="ECO:0007669"/>
    <property type="project" value="UniProtKB-KW"/>
</dbReference>
<dbReference type="SMART" id="SM01117">
    <property type="entry name" value="Cyt-b5"/>
    <property type="match status" value="1"/>
</dbReference>
<reference evidence="6 7" key="1">
    <citation type="journal article" date="2018" name="Plant J.">
        <title>Genome sequences of Chlorella sorokiniana UTEX 1602 and Micractinium conductrix SAG 241.80: implications to maltose excretion by a green alga.</title>
        <authorList>
            <person name="Arriola M.B."/>
            <person name="Velmurugan N."/>
            <person name="Zhang Y."/>
            <person name="Plunkett M.H."/>
            <person name="Hondzo H."/>
            <person name="Barney B.M."/>
        </authorList>
    </citation>
    <scope>NUCLEOTIDE SEQUENCE [LARGE SCALE GENOMIC DNA]</scope>
    <source>
        <strain evidence="6 7">SAG 241.80</strain>
    </source>
</reference>
<evidence type="ECO:0000256" key="4">
    <source>
        <dbReference type="ARBA" id="ARBA00038168"/>
    </source>
</evidence>
<evidence type="ECO:0000313" key="7">
    <source>
        <dbReference type="Proteomes" id="UP000239649"/>
    </source>
</evidence>
<feature type="domain" description="Cytochrome b5 heme-binding" evidence="5">
    <location>
        <begin position="79"/>
        <end position="161"/>
    </location>
</feature>
<dbReference type="AlphaFoldDB" id="A0A2P6V4Z7"/>
<sequence>MPFREVGSLADLVQQFREGIARLQQAESLQDVMNDSLGRGLLAGAVGLLMLALLLLSPGAPAEKSELDKKLQGKPKPPPRGYTRAEVAAHNTEEDLWLILCNRHRGNKYKVYDVTSYFEHHPGGDAILTNAGGDCTEGFHGIQHPPTVYDLVEEYCIGWLED</sequence>
<dbReference type="Pfam" id="PF00173">
    <property type="entry name" value="Cyt-b5"/>
    <property type="match status" value="1"/>
</dbReference>
<evidence type="ECO:0000256" key="3">
    <source>
        <dbReference type="ARBA" id="ARBA00023004"/>
    </source>
</evidence>
<keyword evidence="3" id="KW-0408">Iron</keyword>
<comment type="caution">
    <text evidence="6">The sequence shown here is derived from an EMBL/GenBank/DDBJ whole genome shotgun (WGS) entry which is preliminary data.</text>
</comment>
<protein>
    <submittedName>
        <fullName evidence="6">Cytochrome b5</fullName>
    </submittedName>
</protein>
<proteinExistence type="inferred from homology"/>
<keyword evidence="1" id="KW-0349">Heme</keyword>
<dbReference type="PROSITE" id="PS50255">
    <property type="entry name" value="CYTOCHROME_B5_2"/>
    <property type="match status" value="1"/>
</dbReference>
<keyword evidence="7" id="KW-1185">Reference proteome</keyword>
<dbReference type="STRING" id="554055.A0A2P6V4Z7"/>
<dbReference type="OrthoDB" id="260519at2759"/>
<dbReference type="InterPro" id="IPR050668">
    <property type="entry name" value="Cytochrome_b5"/>
</dbReference>
<evidence type="ECO:0000256" key="2">
    <source>
        <dbReference type="ARBA" id="ARBA00022723"/>
    </source>
</evidence>
<keyword evidence="2" id="KW-0479">Metal-binding</keyword>
<accession>A0A2P6V4Z7</accession>
<evidence type="ECO:0000256" key="1">
    <source>
        <dbReference type="ARBA" id="ARBA00022617"/>
    </source>
</evidence>
<dbReference type="Gene3D" id="3.10.120.10">
    <property type="entry name" value="Cytochrome b5-like heme/steroid binding domain"/>
    <property type="match status" value="1"/>
</dbReference>
<evidence type="ECO:0000313" key="6">
    <source>
        <dbReference type="EMBL" id="PSC69154.1"/>
    </source>
</evidence>